<dbReference type="Proteomes" id="UP000275385">
    <property type="component" value="Unassembled WGS sequence"/>
</dbReference>
<evidence type="ECO:0000313" key="2">
    <source>
        <dbReference type="Proteomes" id="UP000275385"/>
    </source>
</evidence>
<proteinExistence type="predicted"/>
<accession>A0A420YDS2</accession>
<sequence length="183" mass="19979">MAVTNFVFIKSTDFSKLEKQAAEVRAIDGVSHVFYGPKIEDPQVSVLVAVWSSAPNQKALASAVSDATETRTVDLDDLKALQAPATECLTCFGIESHFVKNVQDFSAKMDAGKPRGYHGGVVGKVKEQLDGKGDAVMLLIGWDSKEIHEEVKSTPGNVIIENIHLLRDGHKGLDMFHVNFKQL</sequence>
<gene>
    <name evidence="1" type="ORF">DL546_002809</name>
</gene>
<evidence type="ECO:0008006" key="3">
    <source>
        <dbReference type="Google" id="ProtNLM"/>
    </source>
</evidence>
<keyword evidence="2" id="KW-1185">Reference proteome</keyword>
<dbReference type="OrthoDB" id="3830579at2759"/>
<protein>
    <recommendedName>
        <fullName evidence="3">ABM domain-containing protein</fullName>
    </recommendedName>
</protein>
<evidence type="ECO:0000313" key="1">
    <source>
        <dbReference type="EMBL" id="RKU46055.1"/>
    </source>
</evidence>
<comment type="caution">
    <text evidence="1">The sequence shown here is derived from an EMBL/GenBank/DDBJ whole genome shotgun (WGS) entry which is preliminary data.</text>
</comment>
<organism evidence="1 2">
    <name type="scientific">Coniochaeta pulveracea</name>
    <dbReference type="NCBI Taxonomy" id="177199"/>
    <lineage>
        <taxon>Eukaryota</taxon>
        <taxon>Fungi</taxon>
        <taxon>Dikarya</taxon>
        <taxon>Ascomycota</taxon>
        <taxon>Pezizomycotina</taxon>
        <taxon>Sordariomycetes</taxon>
        <taxon>Sordariomycetidae</taxon>
        <taxon>Coniochaetales</taxon>
        <taxon>Coniochaetaceae</taxon>
        <taxon>Coniochaeta</taxon>
    </lineage>
</organism>
<dbReference type="STRING" id="177199.A0A420YDS2"/>
<reference evidence="1 2" key="1">
    <citation type="submission" date="2018-08" db="EMBL/GenBank/DDBJ databases">
        <title>Draft genome of the lignicolous fungus Coniochaeta pulveracea.</title>
        <authorList>
            <person name="Borstlap C.J."/>
            <person name="De Witt R.N."/>
            <person name="Botha A."/>
            <person name="Volschenk H."/>
        </authorList>
    </citation>
    <scope>NUCLEOTIDE SEQUENCE [LARGE SCALE GENOMIC DNA]</scope>
    <source>
        <strain evidence="1 2">CAB683</strain>
    </source>
</reference>
<dbReference type="EMBL" id="QVQW01000016">
    <property type="protein sequence ID" value="RKU46055.1"/>
    <property type="molecule type" value="Genomic_DNA"/>
</dbReference>
<name>A0A420YDS2_9PEZI</name>
<dbReference type="AlphaFoldDB" id="A0A420YDS2"/>